<dbReference type="EMBL" id="FORQ01000002">
    <property type="protein sequence ID" value="SFI91760.1"/>
    <property type="molecule type" value="Genomic_DNA"/>
</dbReference>
<evidence type="ECO:0000313" key="2">
    <source>
        <dbReference type="Proteomes" id="UP000242560"/>
    </source>
</evidence>
<dbReference type="PROSITE" id="PS51257">
    <property type="entry name" value="PROKAR_LIPOPROTEIN"/>
    <property type="match status" value="1"/>
</dbReference>
<organism evidence="1 2">
    <name type="scientific">Kaistella treverensis</name>
    <dbReference type="NCBI Taxonomy" id="631455"/>
    <lineage>
        <taxon>Bacteria</taxon>
        <taxon>Pseudomonadati</taxon>
        <taxon>Bacteroidota</taxon>
        <taxon>Flavobacteriia</taxon>
        <taxon>Flavobacteriales</taxon>
        <taxon>Weeksellaceae</taxon>
        <taxon>Chryseobacterium group</taxon>
        <taxon>Kaistella</taxon>
    </lineage>
</organism>
<accession>A0A1I3M4M8</accession>
<evidence type="ECO:0000313" key="1">
    <source>
        <dbReference type="EMBL" id="SFI91760.1"/>
    </source>
</evidence>
<name>A0A1I3M4M8_9FLAO</name>
<dbReference type="AlphaFoldDB" id="A0A1I3M4M8"/>
<dbReference type="RefSeq" id="WP_089819786.1">
    <property type="nucleotide sequence ID" value="NZ_FORQ01000002.1"/>
</dbReference>
<sequence>MKFSLLFLLFFGFSLSSCDDSKKENQLKEREKNLLLRETEFAVKKQDYEILLALRDSLENAENTADTIAATLLPQNILGKWNGKMVCTESSCAEHVIGDQRNDTWIISAQQVIIINKSGSEHIYTAKFTGSEIKMSSLNNTTSPNKSEITLQVPAEITDRIKGNRELTGKDCVSKFSVELEKIKN</sequence>
<protein>
    <submittedName>
        <fullName evidence="1">Uncharacterized protein</fullName>
    </submittedName>
</protein>
<gene>
    <name evidence="1" type="ORF">SAMN05421638_1517</name>
</gene>
<keyword evidence="2" id="KW-1185">Reference proteome</keyword>
<reference evidence="2" key="1">
    <citation type="submission" date="2016-10" db="EMBL/GenBank/DDBJ databases">
        <authorList>
            <person name="Varghese N."/>
            <person name="Submissions S."/>
        </authorList>
    </citation>
    <scope>NUCLEOTIDE SEQUENCE [LARGE SCALE GENOMIC DNA]</scope>
    <source>
        <strain evidence="2">DSM 22251</strain>
    </source>
</reference>
<proteinExistence type="predicted"/>
<dbReference type="Proteomes" id="UP000242560">
    <property type="component" value="Unassembled WGS sequence"/>
</dbReference>